<feature type="region of interest" description="Disordered" evidence="2">
    <location>
        <begin position="67"/>
        <end position="92"/>
    </location>
</feature>
<protein>
    <submittedName>
        <fullName evidence="4">ATP-binding protein</fullName>
    </submittedName>
</protein>
<accession>A0ABV7P5X3</accession>
<reference evidence="5" key="1">
    <citation type="journal article" date="2019" name="Int. J. Syst. Evol. Microbiol.">
        <title>The Global Catalogue of Microorganisms (GCM) 10K type strain sequencing project: providing services to taxonomists for standard genome sequencing and annotation.</title>
        <authorList>
            <consortium name="The Broad Institute Genomics Platform"/>
            <consortium name="The Broad Institute Genome Sequencing Center for Infectious Disease"/>
            <person name="Wu L."/>
            <person name="Ma J."/>
        </authorList>
    </citation>
    <scope>NUCLEOTIDE SEQUENCE [LARGE SCALE GENOMIC DNA]</scope>
    <source>
        <strain evidence="5">CGMCC 4.7676</strain>
    </source>
</reference>
<evidence type="ECO:0000259" key="3">
    <source>
        <dbReference type="PROSITE" id="PS50943"/>
    </source>
</evidence>
<dbReference type="PROSITE" id="PS50943">
    <property type="entry name" value="HTH_CROC1"/>
    <property type="match status" value="1"/>
</dbReference>
<keyword evidence="5" id="KW-1185">Reference proteome</keyword>
<dbReference type="InterPro" id="IPR001387">
    <property type="entry name" value="Cro/C1-type_HTH"/>
</dbReference>
<dbReference type="PANTHER" id="PTHR47691">
    <property type="entry name" value="REGULATOR-RELATED"/>
    <property type="match status" value="1"/>
</dbReference>
<comment type="caution">
    <text evidence="4">The sequence shown here is derived from an EMBL/GenBank/DDBJ whole genome shotgun (WGS) entry which is preliminary data.</text>
</comment>
<dbReference type="CDD" id="cd00093">
    <property type="entry name" value="HTH_XRE"/>
    <property type="match status" value="1"/>
</dbReference>
<evidence type="ECO:0000256" key="2">
    <source>
        <dbReference type="SAM" id="MobiDB-lite"/>
    </source>
</evidence>
<dbReference type="Pfam" id="PF00931">
    <property type="entry name" value="NB-ARC"/>
    <property type="match status" value="1"/>
</dbReference>
<feature type="compositionally biased region" description="Basic and acidic residues" evidence="2">
    <location>
        <begin position="72"/>
        <end position="81"/>
    </location>
</feature>
<keyword evidence="1" id="KW-0802">TPR repeat</keyword>
<dbReference type="SUPFAM" id="SSF48452">
    <property type="entry name" value="TPR-like"/>
    <property type="match status" value="1"/>
</dbReference>
<feature type="domain" description="HTH cro/C1-type" evidence="3">
    <location>
        <begin position="11"/>
        <end position="64"/>
    </location>
</feature>
<dbReference type="SUPFAM" id="SSF52540">
    <property type="entry name" value="P-loop containing nucleoside triphosphate hydrolases"/>
    <property type="match status" value="1"/>
</dbReference>
<evidence type="ECO:0000313" key="5">
    <source>
        <dbReference type="Proteomes" id="UP001595645"/>
    </source>
</evidence>
<sequence length="728" mass="79225">MNERATFGAELRRRRKAAGLSLTELAARTHYSKGYLSKVETGISAPNPALAALCETELGAEGELTPLLPGEPVRRRGRPDVRPSGLPPATPSFAGRAAELRAIRTALEADGGVCVVSGMGGVGKTELAVRCAHRLESGFADGCLFIDLRGHDSGESTEVHDRLLRVLGVAADRIPADPADRTALYRSRLRGSSLLLVLDNAVNAAQVRPLLPAEPKCRVLITSRSRLSALDDAEHVSLDMLPLAEAVDLFTTVTGVPADDTVTRVVRRCARLPLAIRIAAARLRAHPAWDVAELDRRLDDEAARLGELDDGERTLAAAFRLSVQQLSAAESRLFGLLTVHPGTDVDIHSASALSTLSLRETDRLLDRLHEAHLITQPEPDRYGFHDLLRAFATEFVLTDVEDGMKAFSRLTAFAVRSAAQADKELTPHRFVPEITFDQGTPEPARLDDSEMAMSWFRTEWPSLVALCRTARERGEHDRCWQLAFFLRDFFFVAKLWDPWLETHHWARASAEAIGDTWALATTTANLGVAHVDRGDLDEASECYGEALSLFRRIGDGHGETTTLAHSGWAEHYRGNHDSALRDLRLAHTFYVRDGNRRNAAITGRGIALVLTAIGQPAEAAALAIETLSVFDELGLDLDAAMALNCIGWAWYHAGRHDLAAPAYRAAADRAEACGSRYETARAYTGLGNAAAAEGSAALAGELWDRADEIHPDLDEVMVGETGARRART</sequence>
<dbReference type="InterPro" id="IPR002182">
    <property type="entry name" value="NB-ARC"/>
</dbReference>
<keyword evidence="4" id="KW-0547">Nucleotide-binding</keyword>
<dbReference type="Gene3D" id="1.25.40.10">
    <property type="entry name" value="Tetratricopeptide repeat domain"/>
    <property type="match status" value="1"/>
</dbReference>
<dbReference type="Proteomes" id="UP001595645">
    <property type="component" value="Unassembled WGS sequence"/>
</dbReference>
<dbReference type="SMART" id="SM00028">
    <property type="entry name" value="TPR"/>
    <property type="match status" value="3"/>
</dbReference>
<dbReference type="RefSeq" id="WP_378242816.1">
    <property type="nucleotide sequence ID" value="NZ_JBHRWK010000057.1"/>
</dbReference>
<organism evidence="4 5">
    <name type="scientific">Amycolatopsis speibonae</name>
    <dbReference type="NCBI Taxonomy" id="1450224"/>
    <lineage>
        <taxon>Bacteria</taxon>
        <taxon>Bacillati</taxon>
        <taxon>Actinomycetota</taxon>
        <taxon>Actinomycetes</taxon>
        <taxon>Pseudonocardiales</taxon>
        <taxon>Pseudonocardiaceae</taxon>
        <taxon>Amycolatopsis</taxon>
    </lineage>
</organism>
<proteinExistence type="predicted"/>
<keyword evidence="4" id="KW-0067">ATP-binding</keyword>
<dbReference type="Pfam" id="PF13424">
    <property type="entry name" value="TPR_12"/>
    <property type="match status" value="1"/>
</dbReference>
<dbReference type="InterPro" id="IPR011990">
    <property type="entry name" value="TPR-like_helical_dom_sf"/>
</dbReference>
<dbReference type="Pfam" id="PF13560">
    <property type="entry name" value="HTH_31"/>
    <property type="match status" value="1"/>
</dbReference>
<dbReference type="SMART" id="SM00530">
    <property type="entry name" value="HTH_XRE"/>
    <property type="match status" value="1"/>
</dbReference>
<dbReference type="InterPro" id="IPR010982">
    <property type="entry name" value="Lambda_DNA-bd_dom_sf"/>
</dbReference>
<feature type="repeat" description="TPR" evidence="1">
    <location>
        <begin position="520"/>
        <end position="553"/>
    </location>
</feature>
<dbReference type="SUPFAM" id="SSF47413">
    <property type="entry name" value="lambda repressor-like DNA-binding domains"/>
    <property type="match status" value="1"/>
</dbReference>
<dbReference type="EMBL" id="JBHRWK010000057">
    <property type="protein sequence ID" value="MFC3453838.1"/>
    <property type="molecule type" value="Genomic_DNA"/>
</dbReference>
<gene>
    <name evidence="4" type="ORF">ACFOSH_30755</name>
</gene>
<dbReference type="Gene3D" id="1.10.260.40">
    <property type="entry name" value="lambda repressor-like DNA-binding domains"/>
    <property type="match status" value="1"/>
</dbReference>
<evidence type="ECO:0000313" key="4">
    <source>
        <dbReference type="EMBL" id="MFC3453838.1"/>
    </source>
</evidence>
<dbReference type="Gene3D" id="3.40.50.300">
    <property type="entry name" value="P-loop containing nucleotide triphosphate hydrolases"/>
    <property type="match status" value="1"/>
</dbReference>
<dbReference type="InterPro" id="IPR027417">
    <property type="entry name" value="P-loop_NTPase"/>
</dbReference>
<name>A0ABV7P5X3_9PSEU</name>
<dbReference type="PANTHER" id="PTHR47691:SF3">
    <property type="entry name" value="HTH-TYPE TRANSCRIPTIONAL REGULATOR RV0890C-RELATED"/>
    <property type="match status" value="1"/>
</dbReference>
<dbReference type="GO" id="GO:0005524">
    <property type="term" value="F:ATP binding"/>
    <property type="evidence" value="ECO:0007669"/>
    <property type="project" value="UniProtKB-KW"/>
</dbReference>
<dbReference type="PRINTS" id="PR00364">
    <property type="entry name" value="DISEASERSIST"/>
</dbReference>
<evidence type="ECO:0000256" key="1">
    <source>
        <dbReference type="PROSITE-ProRule" id="PRU00339"/>
    </source>
</evidence>
<dbReference type="InterPro" id="IPR019734">
    <property type="entry name" value="TPR_rpt"/>
</dbReference>
<dbReference type="PROSITE" id="PS50005">
    <property type="entry name" value="TPR"/>
    <property type="match status" value="1"/>
</dbReference>